<accession>A0A6F8ZDZ2</accession>
<evidence type="ECO:0000256" key="1">
    <source>
        <dbReference type="SAM" id="Phobius"/>
    </source>
</evidence>
<feature type="transmembrane region" description="Helical" evidence="1">
    <location>
        <begin position="67"/>
        <end position="88"/>
    </location>
</feature>
<dbReference type="Proteomes" id="UP000503399">
    <property type="component" value="Chromosome"/>
</dbReference>
<feature type="transmembrane region" description="Helical" evidence="1">
    <location>
        <begin position="124"/>
        <end position="147"/>
    </location>
</feature>
<gene>
    <name evidence="2" type="ORF">R50_0374</name>
</gene>
<dbReference type="EMBL" id="LR778114">
    <property type="protein sequence ID" value="CAB1127880.1"/>
    <property type="molecule type" value="Genomic_DNA"/>
</dbReference>
<dbReference type="AlphaFoldDB" id="A0A6F8ZDZ2"/>
<keyword evidence="3" id="KW-1185">Reference proteome</keyword>
<protein>
    <submittedName>
        <fullName evidence="2">Uncharacterized protein</fullName>
    </submittedName>
</protein>
<name>A0A6F8ZDZ2_9FIRM</name>
<proteinExistence type="predicted"/>
<reference evidence="2 3" key="1">
    <citation type="submission" date="2020-02" db="EMBL/GenBank/DDBJ databases">
        <authorList>
            <person name="Hogendoorn C."/>
        </authorList>
    </citation>
    <scope>NUCLEOTIDE SEQUENCE [LARGE SCALE GENOMIC DNA]</scope>
    <source>
        <strain evidence="2">R501</strain>
    </source>
</reference>
<keyword evidence="1" id="KW-1133">Transmembrane helix</keyword>
<dbReference type="KEGG" id="hfv:R50_0374"/>
<evidence type="ECO:0000313" key="3">
    <source>
        <dbReference type="Proteomes" id="UP000503399"/>
    </source>
</evidence>
<keyword evidence="1" id="KW-0812">Transmembrane</keyword>
<organism evidence="2 3">
    <name type="scientific">Candidatus Hydrogenisulfobacillus filiaventi</name>
    <dbReference type="NCBI Taxonomy" id="2707344"/>
    <lineage>
        <taxon>Bacteria</taxon>
        <taxon>Bacillati</taxon>
        <taxon>Bacillota</taxon>
        <taxon>Clostridia</taxon>
        <taxon>Eubacteriales</taxon>
        <taxon>Clostridiales Family XVII. Incertae Sedis</taxon>
        <taxon>Candidatus Hydrogenisulfobacillus</taxon>
    </lineage>
</organism>
<keyword evidence="1" id="KW-0472">Membrane</keyword>
<evidence type="ECO:0000313" key="2">
    <source>
        <dbReference type="EMBL" id="CAB1127880.1"/>
    </source>
</evidence>
<feature type="transmembrane region" description="Helical" evidence="1">
    <location>
        <begin position="36"/>
        <end position="55"/>
    </location>
</feature>
<sequence length="158" mass="16271">MDTSRPRGTRILYLLEAVWALVAFALVRALGAVTRVASLTQNLALVAGLVIAGWAGRRARRLGGRSWAAGLGVGSVYGLLNGLASALLPVPAPVLRRAYLHLLHQPPALVNQAVRAVESPAGRVLGVVAALVTAAVLGLVAGILGGLTAPPKEDRRAV</sequence>
<feature type="transmembrane region" description="Helical" evidence="1">
    <location>
        <begin position="12"/>
        <end position="30"/>
    </location>
</feature>